<feature type="transmembrane region" description="Helical" evidence="7">
    <location>
        <begin position="350"/>
        <end position="379"/>
    </location>
</feature>
<feature type="transmembrane region" description="Helical" evidence="7">
    <location>
        <begin position="296"/>
        <end position="318"/>
    </location>
</feature>
<proteinExistence type="predicted"/>
<evidence type="ECO:0000256" key="1">
    <source>
        <dbReference type="ARBA" id="ARBA00004651"/>
    </source>
</evidence>
<feature type="transmembrane region" description="Helical" evidence="7">
    <location>
        <begin position="147"/>
        <end position="166"/>
    </location>
</feature>
<keyword evidence="5 7" id="KW-0472">Membrane</keyword>
<feature type="transmembrane region" description="Helical" evidence="7">
    <location>
        <begin position="391"/>
        <end position="410"/>
    </location>
</feature>
<feature type="domain" description="Major facilitator superfamily (MFS) profile" evidence="8">
    <location>
        <begin position="19"/>
        <end position="446"/>
    </location>
</feature>
<feature type="transmembrane region" description="Helical" evidence="7">
    <location>
        <begin position="88"/>
        <end position="109"/>
    </location>
</feature>
<accession>A0ABV9EIG4</accession>
<dbReference type="PANTHER" id="PTHR42718:SF9">
    <property type="entry name" value="MAJOR FACILITATOR SUPERFAMILY MULTIDRUG TRANSPORTER MFSC"/>
    <property type="match status" value="1"/>
</dbReference>
<feature type="region of interest" description="Disordered" evidence="6">
    <location>
        <begin position="447"/>
        <end position="471"/>
    </location>
</feature>
<protein>
    <submittedName>
        <fullName evidence="9">MFS transporter</fullName>
    </submittedName>
</protein>
<evidence type="ECO:0000259" key="8">
    <source>
        <dbReference type="PROSITE" id="PS50850"/>
    </source>
</evidence>
<evidence type="ECO:0000256" key="4">
    <source>
        <dbReference type="ARBA" id="ARBA00022989"/>
    </source>
</evidence>
<keyword evidence="2" id="KW-0813">Transport</keyword>
<evidence type="ECO:0000313" key="10">
    <source>
        <dbReference type="Proteomes" id="UP001595891"/>
    </source>
</evidence>
<evidence type="ECO:0000256" key="6">
    <source>
        <dbReference type="SAM" id="MobiDB-lite"/>
    </source>
</evidence>
<reference evidence="10" key="1">
    <citation type="journal article" date="2019" name="Int. J. Syst. Evol. Microbiol.">
        <title>The Global Catalogue of Microorganisms (GCM) 10K type strain sequencing project: providing services to taxonomists for standard genome sequencing and annotation.</title>
        <authorList>
            <consortium name="The Broad Institute Genomics Platform"/>
            <consortium name="The Broad Institute Genome Sequencing Center for Infectious Disease"/>
            <person name="Wu L."/>
            <person name="Ma J."/>
        </authorList>
    </citation>
    <scope>NUCLEOTIDE SEQUENCE [LARGE SCALE GENOMIC DNA]</scope>
    <source>
        <strain evidence="10">CCUG 49560</strain>
    </source>
</reference>
<dbReference type="InterPro" id="IPR036259">
    <property type="entry name" value="MFS_trans_sf"/>
</dbReference>
<keyword evidence="10" id="KW-1185">Reference proteome</keyword>
<dbReference type="SUPFAM" id="SSF103473">
    <property type="entry name" value="MFS general substrate transporter"/>
    <property type="match status" value="1"/>
</dbReference>
<feature type="compositionally biased region" description="Low complexity" evidence="6">
    <location>
        <begin position="458"/>
        <end position="471"/>
    </location>
</feature>
<dbReference type="Gene3D" id="1.20.1720.10">
    <property type="entry name" value="Multidrug resistance protein D"/>
    <property type="match status" value="1"/>
</dbReference>
<dbReference type="RefSeq" id="WP_262844222.1">
    <property type="nucleotide sequence ID" value="NZ_JANZYP010000026.1"/>
</dbReference>
<feature type="transmembrane region" description="Helical" evidence="7">
    <location>
        <begin position="115"/>
        <end position="135"/>
    </location>
</feature>
<feature type="transmembrane region" description="Helical" evidence="7">
    <location>
        <begin position="172"/>
        <end position="190"/>
    </location>
</feature>
<organism evidence="9 10">
    <name type="scientific">Sphaerisporangium corydalis</name>
    <dbReference type="NCBI Taxonomy" id="1441875"/>
    <lineage>
        <taxon>Bacteria</taxon>
        <taxon>Bacillati</taxon>
        <taxon>Actinomycetota</taxon>
        <taxon>Actinomycetes</taxon>
        <taxon>Streptosporangiales</taxon>
        <taxon>Streptosporangiaceae</taxon>
        <taxon>Sphaerisporangium</taxon>
    </lineage>
</organism>
<evidence type="ECO:0000313" key="9">
    <source>
        <dbReference type="EMBL" id="MFC4589412.1"/>
    </source>
</evidence>
<feature type="transmembrane region" description="Helical" evidence="7">
    <location>
        <begin position="20"/>
        <end position="41"/>
    </location>
</feature>
<evidence type="ECO:0000256" key="5">
    <source>
        <dbReference type="ARBA" id="ARBA00023136"/>
    </source>
</evidence>
<dbReference type="InterPro" id="IPR011701">
    <property type="entry name" value="MFS"/>
</dbReference>
<dbReference type="InterPro" id="IPR020846">
    <property type="entry name" value="MFS_dom"/>
</dbReference>
<evidence type="ECO:0000256" key="7">
    <source>
        <dbReference type="SAM" id="Phobius"/>
    </source>
</evidence>
<feature type="transmembrane region" description="Helical" evidence="7">
    <location>
        <begin position="262"/>
        <end position="284"/>
    </location>
</feature>
<dbReference type="PANTHER" id="PTHR42718">
    <property type="entry name" value="MAJOR FACILITATOR SUPERFAMILY MULTIDRUG TRANSPORTER MFSC"/>
    <property type="match status" value="1"/>
</dbReference>
<evidence type="ECO:0000256" key="2">
    <source>
        <dbReference type="ARBA" id="ARBA00022448"/>
    </source>
</evidence>
<sequence>MLSRTFSNTLTGSRTSPKTLVGLSLAYFLVLLDTTVLTVALPDLRASLGGSFAGQQWAVNGYTVAFAASLLTSGAVSDRYGAARVFRAGIVAFGAVSLLCALAPGLGVLVVLRALLGVAGALCLSGSLGLIAQLYPDPAGRARAMGVWAAVSGTALAAGPLAGGLLTGLYGWRAVFLVNPLLAAAGVLVTRGLTSPAGRTRIDWPVQAAACAFLALLADAATEVSLPPLVASAVVLALLVWRERRGSAPALPGGLLRATGPGLATGAVVNFAFAGALFVITLLLQGAGRLTPLETGLAFLPLTVPMTFNALVTGRVVARFGPRPSVAAGLVLLFAGLVASGAAVRAASGLGPLLVCGLALMGFGLSCCLPALVAGVVSAAPPGLAGTAGGVLNAVRQVGATLGVAVMGVVAKGTTGDGTSAALFLAAGLVLLAAPAIGWAFTGGGAQRAPRAPKAPKAPKAAVRPGRGAGS</sequence>
<evidence type="ECO:0000256" key="3">
    <source>
        <dbReference type="ARBA" id="ARBA00022692"/>
    </source>
</evidence>
<dbReference type="EMBL" id="JBHSFN010000016">
    <property type="protein sequence ID" value="MFC4589412.1"/>
    <property type="molecule type" value="Genomic_DNA"/>
</dbReference>
<keyword evidence="4 7" id="KW-1133">Transmembrane helix</keyword>
<dbReference type="Proteomes" id="UP001595891">
    <property type="component" value="Unassembled WGS sequence"/>
</dbReference>
<feature type="transmembrane region" description="Helical" evidence="7">
    <location>
        <begin position="422"/>
        <end position="441"/>
    </location>
</feature>
<comment type="caution">
    <text evidence="9">The sequence shown here is derived from an EMBL/GenBank/DDBJ whole genome shotgun (WGS) entry which is preliminary data.</text>
</comment>
<comment type="subcellular location">
    <subcellularLocation>
        <location evidence="1">Cell membrane</location>
        <topology evidence="1">Multi-pass membrane protein</topology>
    </subcellularLocation>
</comment>
<dbReference type="PROSITE" id="PS50850">
    <property type="entry name" value="MFS"/>
    <property type="match status" value="1"/>
</dbReference>
<dbReference type="Pfam" id="PF07690">
    <property type="entry name" value="MFS_1"/>
    <property type="match status" value="1"/>
</dbReference>
<dbReference type="CDD" id="cd17321">
    <property type="entry name" value="MFS_MMR_MDR_like"/>
    <property type="match status" value="1"/>
</dbReference>
<feature type="transmembrane region" description="Helical" evidence="7">
    <location>
        <begin position="57"/>
        <end position="76"/>
    </location>
</feature>
<dbReference type="Gene3D" id="1.20.1250.20">
    <property type="entry name" value="MFS general substrate transporter like domains"/>
    <property type="match status" value="1"/>
</dbReference>
<feature type="transmembrane region" description="Helical" evidence="7">
    <location>
        <begin position="325"/>
        <end position="344"/>
    </location>
</feature>
<name>A0ABV9EIG4_9ACTN</name>
<keyword evidence="3 7" id="KW-0812">Transmembrane</keyword>
<gene>
    <name evidence="9" type="ORF">ACFO8L_25200</name>
</gene>